<reference evidence="2 3" key="1">
    <citation type="submission" date="2020-10" db="EMBL/GenBank/DDBJ databases">
        <title>Phylogeny of dyella-like bacteria.</title>
        <authorList>
            <person name="Fu J."/>
        </authorList>
    </citation>
    <scope>NUCLEOTIDE SEQUENCE [LARGE SCALE GENOMIC DNA]</scope>
    <source>
        <strain evidence="2 3">THG-B117</strain>
    </source>
</reference>
<name>A0ABS2JXE0_9GAMM</name>
<dbReference type="Proteomes" id="UP001430065">
    <property type="component" value="Unassembled WGS sequence"/>
</dbReference>
<dbReference type="EMBL" id="JADIKC010000015">
    <property type="protein sequence ID" value="MBM7123675.1"/>
    <property type="molecule type" value="Genomic_DNA"/>
</dbReference>
<feature type="transmembrane region" description="Helical" evidence="1">
    <location>
        <begin position="171"/>
        <end position="192"/>
    </location>
</feature>
<keyword evidence="3" id="KW-1185">Reference proteome</keyword>
<keyword evidence="1" id="KW-0472">Membrane</keyword>
<evidence type="ECO:0000256" key="1">
    <source>
        <dbReference type="SAM" id="Phobius"/>
    </source>
</evidence>
<evidence type="ECO:0008006" key="4">
    <source>
        <dbReference type="Google" id="ProtNLM"/>
    </source>
</evidence>
<feature type="transmembrane region" description="Helical" evidence="1">
    <location>
        <begin position="129"/>
        <end position="151"/>
    </location>
</feature>
<organism evidence="2 3">
    <name type="scientific">Dyella kyungheensis</name>
    <dbReference type="NCBI Taxonomy" id="1242174"/>
    <lineage>
        <taxon>Bacteria</taxon>
        <taxon>Pseudomonadati</taxon>
        <taxon>Pseudomonadota</taxon>
        <taxon>Gammaproteobacteria</taxon>
        <taxon>Lysobacterales</taxon>
        <taxon>Rhodanobacteraceae</taxon>
        <taxon>Dyella</taxon>
    </lineage>
</organism>
<evidence type="ECO:0000313" key="3">
    <source>
        <dbReference type="Proteomes" id="UP001430065"/>
    </source>
</evidence>
<accession>A0ABS2JXE0</accession>
<dbReference type="RefSeq" id="WP_204638196.1">
    <property type="nucleotide sequence ID" value="NZ_JADIKC010000015.1"/>
</dbReference>
<keyword evidence="1" id="KW-0812">Transmembrane</keyword>
<protein>
    <recommendedName>
        <fullName evidence="4">DUF2007 domain-containing protein</fullName>
    </recommendedName>
</protein>
<proteinExistence type="predicted"/>
<sequence>MVDAHGLGRAGLVMTEAGELDTGYRQLVRDLSPIEAQVLLGRLQAEGIDAHLVGQNHALANPFLVNALGGVRLFVREGQQQLALEIMAATDQGEYVLGEELQAGETQGVPDGSPSKEGAQIDDPGARKLFVFVVLLVLAILLVAATFNAVWAQSYDYFPYSMTPEPASRIVGKWVLSALLLLHPVVWIFFIARELRKK</sequence>
<evidence type="ECO:0000313" key="2">
    <source>
        <dbReference type="EMBL" id="MBM7123675.1"/>
    </source>
</evidence>
<comment type="caution">
    <text evidence="2">The sequence shown here is derived from an EMBL/GenBank/DDBJ whole genome shotgun (WGS) entry which is preliminary data.</text>
</comment>
<gene>
    <name evidence="2" type="ORF">ISP20_21095</name>
</gene>
<keyword evidence="1" id="KW-1133">Transmembrane helix</keyword>